<keyword evidence="10 14" id="KW-0486">Methionine biosynthesis</keyword>
<evidence type="ECO:0000259" key="16">
    <source>
        <dbReference type="Pfam" id="PF00742"/>
    </source>
</evidence>
<dbReference type="PATRIC" id="fig|1122147.4.peg.624"/>
<dbReference type="InterPro" id="IPR036291">
    <property type="entry name" value="NAD(P)-bd_dom_sf"/>
</dbReference>
<comment type="caution">
    <text evidence="18">The sequence shown here is derived from an EMBL/GenBank/DDBJ whole genome shotgun (WGS) entry which is preliminary data.</text>
</comment>
<dbReference type="Pfam" id="PF03447">
    <property type="entry name" value="NAD_binding_3"/>
    <property type="match status" value="1"/>
</dbReference>
<dbReference type="NCBIfam" id="NF004976">
    <property type="entry name" value="PRK06349.1"/>
    <property type="match status" value="1"/>
</dbReference>
<keyword evidence="9" id="KW-0915">Sodium</keyword>
<comment type="pathway">
    <text evidence="1 14">Amino-acid biosynthesis; L-threonine biosynthesis; L-threonine from L-aspartate: step 3/5.</text>
</comment>
<evidence type="ECO:0000256" key="5">
    <source>
        <dbReference type="ARBA" id="ARBA00013376"/>
    </source>
</evidence>
<dbReference type="GO" id="GO:0004412">
    <property type="term" value="F:homoserine dehydrogenase activity"/>
    <property type="evidence" value="ECO:0007669"/>
    <property type="project" value="UniProtKB-EC"/>
</dbReference>
<feature type="domain" description="Aspartate/homoserine dehydrogenase NAD-binding" evidence="17">
    <location>
        <begin position="9"/>
        <end position="122"/>
    </location>
</feature>
<dbReference type="UniPathway" id="UPA00051">
    <property type="reaction ID" value="UER00465"/>
</dbReference>
<dbReference type="InterPro" id="IPR022697">
    <property type="entry name" value="HDH_short"/>
</dbReference>
<dbReference type="OrthoDB" id="9808167at2"/>
<dbReference type="SUPFAM" id="SSF55347">
    <property type="entry name" value="Glyceraldehyde-3-phosphate dehydrogenase-like, C-terminal domain"/>
    <property type="match status" value="1"/>
</dbReference>
<evidence type="ECO:0000256" key="15">
    <source>
        <dbReference type="RuleBase" id="RU004171"/>
    </source>
</evidence>
<evidence type="ECO:0000259" key="17">
    <source>
        <dbReference type="Pfam" id="PF03447"/>
    </source>
</evidence>
<dbReference type="SUPFAM" id="SSF51735">
    <property type="entry name" value="NAD(P)-binding Rossmann-fold domains"/>
    <property type="match status" value="1"/>
</dbReference>
<dbReference type="UniPathway" id="UPA00050">
    <property type="reaction ID" value="UER00063"/>
</dbReference>
<evidence type="ECO:0000313" key="18">
    <source>
        <dbReference type="EMBL" id="KRM25687.1"/>
    </source>
</evidence>
<dbReference type="PIRSF" id="PIRSF036497">
    <property type="entry name" value="HDH_short"/>
    <property type="match status" value="1"/>
</dbReference>
<dbReference type="InterPro" id="IPR005106">
    <property type="entry name" value="Asp/hSer_DH_NAD-bd"/>
</dbReference>
<dbReference type="PROSITE" id="PS01042">
    <property type="entry name" value="HOMOSER_DHGENASE"/>
    <property type="match status" value="1"/>
</dbReference>
<feature type="domain" description="Homoserine dehydrogenase catalytic" evidence="16">
    <location>
        <begin position="130"/>
        <end position="299"/>
    </location>
</feature>
<dbReference type="GO" id="GO:0009086">
    <property type="term" value="P:methionine biosynthetic process"/>
    <property type="evidence" value="ECO:0007669"/>
    <property type="project" value="UniProtKB-KW"/>
</dbReference>
<evidence type="ECO:0000256" key="12">
    <source>
        <dbReference type="PIRSR" id="PIRSR036497-1"/>
    </source>
</evidence>
<evidence type="ECO:0000313" key="19">
    <source>
        <dbReference type="Proteomes" id="UP000050949"/>
    </source>
</evidence>
<evidence type="ECO:0000256" key="8">
    <source>
        <dbReference type="ARBA" id="ARBA00023002"/>
    </source>
</evidence>
<dbReference type="Proteomes" id="UP000050949">
    <property type="component" value="Unassembled WGS sequence"/>
</dbReference>
<dbReference type="GO" id="GO:0050661">
    <property type="term" value="F:NADP binding"/>
    <property type="evidence" value="ECO:0007669"/>
    <property type="project" value="InterPro"/>
</dbReference>
<evidence type="ECO:0000256" key="2">
    <source>
        <dbReference type="ARBA" id="ARBA00005062"/>
    </source>
</evidence>
<name>A0A0R1X618_9LACO</name>
<proteinExistence type="inferred from homology"/>
<protein>
    <recommendedName>
        <fullName evidence="5 14">Homoserine dehydrogenase</fullName>
        <ecNumber evidence="4 14">1.1.1.3</ecNumber>
    </recommendedName>
</protein>
<comment type="catalytic activity">
    <reaction evidence="11">
        <text>L-homoserine + NADP(+) = L-aspartate 4-semialdehyde + NADPH + H(+)</text>
        <dbReference type="Rhea" id="RHEA:15761"/>
        <dbReference type="ChEBI" id="CHEBI:15378"/>
        <dbReference type="ChEBI" id="CHEBI:57476"/>
        <dbReference type="ChEBI" id="CHEBI:57783"/>
        <dbReference type="ChEBI" id="CHEBI:58349"/>
        <dbReference type="ChEBI" id="CHEBI:537519"/>
        <dbReference type="EC" id="1.1.1.3"/>
    </reaction>
    <physiologicalReaction direction="right-to-left" evidence="11">
        <dbReference type="Rhea" id="RHEA:15763"/>
    </physiologicalReaction>
</comment>
<keyword evidence="7 14" id="KW-0791">Threonine biosynthesis</keyword>
<dbReference type="InterPro" id="IPR019811">
    <property type="entry name" value="HDH_CS"/>
</dbReference>
<feature type="binding site" evidence="13">
    <location>
        <position position="183"/>
    </location>
    <ligand>
        <name>L-homoserine</name>
        <dbReference type="ChEBI" id="CHEBI:57476"/>
    </ligand>
</feature>
<dbReference type="Gene3D" id="3.40.50.720">
    <property type="entry name" value="NAD(P)-binding Rossmann-like Domain"/>
    <property type="match status" value="1"/>
</dbReference>
<organism evidence="18 19">
    <name type="scientific">Schleiferilactobacillus harbinensis DSM 16991</name>
    <dbReference type="NCBI Taxonomy" id="1122147"/>
    <lineage>
        <taxon>Bacteria</taxon>
        <taxon>Bacillati</taxon>
        <taxon>Bacillota</taxon>
        <taxon>Bacilli</taxon>
        <taxon>Lactobacillales</taxon>
        <taxon>Lactobacillaceae</taxon>
        <taxon>Schleiferilactobacillus</taxon>
    </lineage>
</organism>
<evidence type="ECO:0000256" key="10">
    <source>
        <dbReference type="ARBA" id="ARBA00023167"/>
    </source>
</evidence>
<dbReference type="EC" id="1.1.1.3" evidence="4 14"/>
<evidence type="ECO:0000256" key="11">
    <source>
        <dbReference type="ARBA" id="ARBA00048841"/>
    </source>
</evidence>
<evidence type="ECO:0000256" key="6">
    <source>
        <dbReference type="ARBA" id="ARBA00022605"/>
    </source>
</evidence>
<feature type="binding site" evidence="13">
    <location>
        <position position="98"/>
    </location>
    <ligand>
        <name>NADPH</name>
        <dbReference type="ChEBI" id="CHEBI:57783"/>
    </ligand>
</feature>
<evidence type="ECO:0000256" key="7">
    <source>
        <dbReference type="ARBA" id="ARBA00022697"/>
    </source>
</evidence>
<comment type="similarity">
    <text evidence="3 15">Belongs to the homoserine dehydrogenase family.</text>
</comment>
<sequence length="341" mass="36084">MTIKIGLLGLGTVGGGVIDILRAQHPAWPVQVTRAAVRHITPARQAQYSNIPLTTDAASVVADSTIDVIIEVMGGVDPTLPLLETALYTGKHVISANKDLIAQHGEELAQLALAQHVGFYYEAAVMGAIPILHTLAHTYPSDQIQRIVGIANGTSNFILTQTSFFGSRYTSALREAQAKGFAEADPTNDVSGLDAAYKLAILTRLAFGVTPTMAQIPRQGIDQKLPDAIVKPLIIAERRGPRQLMLAVGPYVIKPSNPLSGVNGANNAVLISSTNMQDMMLMGPGAGARPTASAVLADLADLVTQIRQGTVPDPYHERTRSAADWQIIAPEPVSTGIPVLA</sequence>
<dbReference type="RefSeq" id="WP_051225501.1">
    <property type="nucleotide sequence ID" value="NZ_AZFW01000103.1"/>
</dbReference>
<dbReference type="GO" id="GO:0009088">
    <property type="term" value="P:threonine biosynthetic process"/>
    <property type="evidence" value="ECO:0007669"/>
    <property type="project" value="UniProtKB-UniPathway"/>
</dbReference>
<evidence type="ECO:0000256" key="1">
    <source>
        <dbReference type="ARBA" id="ARBA00005056"/>
    </source>
</evidence>
<gene>
    <name evidence="18" type="ORF">FC91_GL000602</name>
</gene>
<evidence type="ECO:0000256" key="14">
    <source>
        <dbReference type="RuleBase" id="RU000579"/>
    </source>
</evidence>
<evidence type="ECO:0000256" key="4">
    <source>
        <dbReference type="ARBA" id="ARBA00013213"/>
    </source>
</evidence>
<reference evidence="18 19" key="1">
    <citation type="journal article" date="2015" name="Genome Announc.">
        <title>Expanding the biotechnology potential of lactobacilli through comparative genomics of 213 strains and associated genera.</title>
        <authorList>
            <person name="Sun Z."/>
            <person name="Harris H.M."/>
            <person name="McCann A."/>
            <person name="Guo C."/>
            <person name="Argimon S."/>
            <person name="Zhang W."/>
            <person name="Yang X."/>
            <person name="Jeffery I.B."/>
            <person name="Cooney J.C."/>
            <person name="Kagawa T.F."/>
            <person name="Liu W."/>
            <person name="Song Y."/>
            <person name="Salvetti E."/>
            <person name="Wrobel A."/>
            <person name="Rasinkangas P."/>
            <person name="Parkhill J."/>
            <person name="Rea M.C."/>
            <person name="O'Sullivan O."/>
            <person name="Ritari J."/>
            <person name="Douillard F.P."/>
            <person name="Paul Ross R."/>
            <person name="Yang R."/>
            <person name="Briner A.E."/>
            <person name="Felis G.E."/>
            <person name="de Vos W.M."/>
            <person name="Barrangou R."/>
            <person name="Klaenhammer T.R."/>
            <person name="Caufield P.W."/>
            <person name="Cui Y."/>
            <person name="Zhang H."/>
            <person name="O'Toole P.W."/>
        </authorList>
    </citation>
    <scope>NUCLEOTIDE SEQUENCE [LARGE SCALE GENOMIC DNA]</scope>
    <source>
        <strain evidence="18 19">DSM 16991</strain>
    </source>
</reference>
<feature type="active site" description="Proton donor" evidence="12">
    <location>
        <position position="198"/>
    </location>
</feature>
<dbReference type="Pfam" id="PF00742">
    <property type="entry name" value="Homoserine_dh"/>
    <property type="match status" value="1"/>
</dbReference>
<evidence type="ECO:0000256" key="3">
    <source>
        <dbReference type="ARBA" id="ARBA00006753"/>
    </source>
</evidence>
<keyword evidence="13 14" id="KW-0521">NADP</keyword>
<dbReference type="PANTHER" id="PTHR43331">
    <property type="entry name" value="HOMOSERINE DEHYDROGENASE"/>
    <property type="match status" value="1"/>
</dbReference>
<dbReference type="eggNOG" id="COG0460">
    <property type="taxonomic scope" value="Bacteria"/>
</dbReference>
<dbReference type="AlphaFoldDB" id="A0A0R1X618"/>
<dbReference type="InterPro" id="IPR001342">
    <property type="entry name" value="HDH_cat"/>
</dbReference>
<accession>A0A0R1X618</accession>
<evidence type="ECO:0000256" key="9">
    <source>
        <dbReference type="ARBA" id="ARBA00023053"/>
    </source>
</evidence>
<dbReference type="EMBL" id="AZFW01000103">
    <property type="protein sequence ID" value="KRM25687.1"/>
    <property type="molecule type" value="Genomic_DNA"/>
</dbReference>
<keyword evidence="6 14" id="KW-0028">Amino-acid biosynthesis</keyword>
<dbReference type="PANTHER" id="PTHR43331:SF1">
    <property type="entry name" value="HOMOSERINE DEHYDROGENASE"/>
    <property type="match status" value="1"/>
</dbReference>
<comment type="pathway">
    <text evidence="2 14">Amino-acid biosynthesis; L-methionine biosynthesis via de novo pathway; L-homoserine from L-aspartate: step 3/3.</text>
</comment>
<keyword evidence="8 14" id="KW-0560">Oxidoreductase</keyword>
<evidence type="ECO:0000256" key="13">
    <source>
        <dbReference type="PIRSR" id="PIRSR036497-2"/>
    </source>
</evidence>
<dbReference type="Gene3D" id="3.30.360.10">
    <property type="entry name" value="Dihydrodipicolinate Reductase, domain 2"/>
    <property type="match status" value="1"/>
</dbReference>
<feature type="binding site" evidence="13">
    <location>
        <begin position="9"/>
        <end position="14"/>
    </location>
    <ligand>
        <name>NADP(+)</name>
        <dbReference type="ChEBI" id="CHEBI:58349"/>
    </ligand>
</feature>
<dbReference type="FunFam" id="3.30.360.10:FF:000005">
    <property type="entry name" value="Homoserine dehydrogenase"/>
    <property type="match status" value="1"/>
</dbReference>